<evidence type="ECO:0000313" key="1">
    <source>
        <dbReference type="EMBL" id="JAD41572.1"/>
    </source>
</evidence>
<proteinExistence type="predicted"/>
<dbReference type="EMBL" id="GBRH01256323">
    <property type="protein sequence ID" value="JAD41572.1"/>
    <property type="molecule type" value="Transcribed_RNA"/>
</dbReference>
<organism evidence="1">
    <name type="scientific">Arundo donax</name>
    <name type="common">Giant reed</name>
    <name type="synonym">Donax arundinaceus</name>
    <dbReference type="NCBI Taxonomy" id="35708"/>
    <lineage>
        <taxon>Eukaryota</taxon>
        <taxon>Viridiplantae</taxon>
        <taxon>Streptophyta</taxon>
        <taxon>Embryophyta</taxon>
        <taxon>Tracheophyta</taxon>
        <taxon>Spermatophyta</taxon>
        <taxon>Magnoliopsida</taxon>
        <taxon>Liliopsida</taxon>
        <taxon>Poales</taxon>
        <taxon>Poaceae</taxon>
        <taxon>PACMAD clade</taxon>
        <taxon>Arundinoideae</taxon>
        <taxon>Arundineae</taxon>
        <taxon>Arundo</taxon>
    </lineage>
</organism>
<reference evidence="1" key="1">
    <citation type="submission" date="2014-09" db="EMBL/GenBank/DDBJ databases">
        <authorList>
            <person name="Magalhaes I.L.F."/>
            <person name="Oliveira U."/>
            <person name="Santos F.R."/>
            <person name="Vidigal T.H.D.A."/>
            <person name="Brescovit A.D."/>
            <person name="Santos A.J."/>
        </authorList>
    </citation>
    <scope>NUCLEOTIDE SEQUENCE</scope>
    <source>
        <tissue evidence="1">Shoot tissue taken approximately 20 cm above the soil surface</tissue>
    </source>
</reference>
<accession>A0A0A9A3F7</accession>
<sequence length="41" mass="4606">MNILAYHQISFRCLFVEFPSVFAVSRVHCSHAKAATVQLLA</sequence>
<protein>
    <submittedName>
        <fullName evidence="1">Uncharacterized protein</fullName>
    </submittedName>
</protein>
<reference evidence="1" key="2">
    <citation type="journal article" date="2015" name="Data Brief">
        <title>Shoot transcriptome of the giant reed, Arundo donax.</title>
        <authorList>
            <person name="Barrero R.A."/>
            <person name="Guerrero F.D."/>
            <person name="Moolhuijzen P."/>
            <person name="Goolsby J.A."/>
            <person name="Tidwell J."/>
            <person name="Bellgard S.E."/>
            <person name="Bellgard M.I."/>
        </authorList>
    </citation>
    <scope>NUCLEOTIDE SEQUENCE</scope>
    <source>
        <tissue evidence="1">Shoot tissue taken approximately 20 cm above the soil surface</tissue>
    </source>
</reference>
<dbReference type="AlphaFoldDB" id="A0A0A9A3F7"/>
<name>A0A0A9A3F7_ARUDO</name>